<sequence length="60" mass="6665">YIYMCIFYGGFDGNGGEFLENISSCVGVAFLRGSLGDKTHFCETPVRSLVKLQNRPILMV</sequence>
<keyword evidence="2" id="KW-1185">Reference proteome</keyword>
<name>A0ABP0Y6Z8_9ROSI</name>
<evidence type="ECO:0000313" key="2">
    <source>
        <dbReference type="Proteomes" id="UP001642487"/>
    </source>
</evidence>
<dbReference type="EMBL" id="OZ021736">
    <property type="protein sequence ID" value="CAK9315490.1"/>
    <property type="molecule type" value="Genomic_DNA"/>
</dbReference>
<dbReference type="Proteomes" id="UP001642487">
    <property type="component" value="Chromosome 2"/>
</dbReference>
<proteinExistence type="predicted"/>
<feature type="non-terminal residue" evidence="1">
    <location>
        <position position="1"/>
    </location>
</feature>
<evidence type="ECO:0000313" key="1">
    <source>
        <dbReference type="EMBL" id="CAK9315490.1"/>
    </source>
</evidence>
<accession>A0ABP0Y6Z8</accession>
<protein>
    <submittedName>
        <fullName evidence="1">Uncharacterized protein</fullName>
    </submittedName>
</protein>
<gene>
    <name evidence="1" type="ORF">CITCOLO1_LOCUS7287</name>
</gene>
<reference evidence="1 2" key="1">
    <citation type="submission" date="2024-03" db="EMBL/GenBank/DDBJ databases">
        <authorList>
            <person name="Gkanogiannis A."/>
            <person name="Becerra Lopez-Lavalle L."/>
        </authorList>
    </citation>
    <scope>NUCLEOTIDE SEQUENCE [LARGE SCALE GENOMIC DNA]</scope>
</reference>
<organism evidence="1 2">
    <name type="scientific">Citrullus colocynthis</name>
    <name type="common">colocynth</name>
    <dbReference type="NCBI Taxonomy" id="252529"/>
    <lineage>
        <taxon>Eukaryota</taxon>
        <taxon>Viridiplantae</taxon>
        <taxon>Streptophyta</taxon>
        <taxon>Embryophyta</taxon>
        <taxon>Tracheophyta</taxon>
        <taxon>Spermatophyta</taxon>
        <taxon>Magnoliopsida</taxon>
        <taxon>eudicotyledons</taxon>
        <taxon>Gunneridae</taxon>
        <taxon>Pentapetalae</taxon>
        <taxon>rosids</taxon>
        <taxon>fabids</taxon>
        <taxon>Cucurbitales</taxon>
        <taxon>Cucurbitaceae</taxon>
        <taxon>Benincaseae</taxon>
        <taxon>Citrullus</taxon>
    </lineage>
</organism>